<dbReference type="RefSeq" id="WP_149111412.1">
    <property type="nucleotide sequence ID" value="NZ_CP042425.1"/>
</dbReference>
<accession>A0A5C1ADL2</accession>
<dbReference type="KEGG" id="lrs:PX52LOC_03691"/>
<keyword evidence="2" id="KW-1185">Reference proteome</keyword>
<gene>
    <name evidence="1" type="ORF">PX52LOC_03691</name>
</gene>
<sequence>MSPSTRLPYSSALVNRPETGFELLHRAVEARAGRQFRGLRIEAVAGLGYVLHGLATSYYAKQLAQHVVGLLTGQTILANRIEVCPPDGAVNR</sequence>
<evidence type="ECO:0000313" key="1">
    <source>
        <dbReference type="EMBL" id="QEL16725.1"/>
    </source>
</evidence>
<reference evidence="2" key="1">
    <citation type="submission" date="2019-08" db="EMBL/GenBank/DDBJ databases">
        <title>Limnoglobus roseus gen. nov., sp. nov., a novel freshwater planctomycete with a giant genome from the family Gemmataceae.</title>
        <authorList>
            <person name="Kulichevskaya I.S."/>
            <person name="Naumoff D.G."/>
            <person name="Miroshnikov K."/>
            <person name="Ivanova A."/>
            <person name="Philippov D.A."/>
            <person name="Hakobyan A."/>
            <person name="Rijpstra I.C."/>
            <person name="Sinninghe Damste J.S."/>
            <person name="Liesack W."/>
            <person name="Dedysh S.N."/>
        </authorList>
    </citation>
    <scope>NUCLEOTIDE SEQUENCE [LARGE SCALE GENOMIC DNA]</scope>
    <source>
        <strain evidence="2">PX52</strain>
    </source>
</reference>
<dbReference type="Proteomes" id="UP000324974">
    <property type="component" value="Chromosome"/>
</dbReference>
<evidence type="ECO:0000313" key="2">
    <source>
        <dbReference type="Proteomes" id="UP000324974"/>
    </source>
</evidence>
<protein>
    <recommendedName>
        <fullName evidence="3">BON domain-containing protein</fullName>
    </recommendedName>
</protein>
<proteinExistence type="predicted"/>
<evidence type="ECO:0008006" key="3">
    <source>
        <dbReference type="Google" id="ProtNLM"/>
    </source>
</evidence>
<dbReference type="AlphaFoldDB" id="A0A5C1ADL2"/>
<organism evidence="1 2">
    <name type="scientific">Limnoglobus roseus</name>
    <dbReference type="NCBI Taxonomy" id="2598579"/>
    <lineage>
        <taxon>Bacteria</taxon>
        <taxon>Pseudomonadati</taxon>
        <taxon>Planctomycetota</taxon>
        <taxon>Planctomycetia</taxon>
        <taxon>Gemmatales</taxon>
        <taxon>Gemmataceae</taxon>
        <taxon>Limnoglobus</taxon>
    </lineage>
</organism>
<dbReference type="EMBL" id="CP042425">
    <property type="protein sequence ID" value="QEL16725.1"/>
    <property type="molecule type" value="Genomic_DNA"/>
</dbReference>
<dbReference type="OrthoDB" id="214050at2"/>
<name>A0A5C1ADL2_9BACT</name>